<comment type="caution">
    <text evidence="1">The sequence shown here is derived from an EMBL/GenBank/DDBJ whole genome shotgun (WGS) entry which is preliminary data.</text>
</comment>
<dbReference type="EMBL" id="CM046394">
    <property type="protein sequence ID" value="KAI8547395.1"/>
    <property type="molecule type" value="Genomic_DNA"/>
</dbReference>
<evidence type="ECO:0000313" key="2">
    <source>
        <dbReference type="Proteomes" id="UP001062846"/>
    </source>
</evidence>
<gene>
    <name evidence="1" type="ORF">RHMOL_Rhmol07G0192300</name>
</gene>
<proteinExistence type="predicted"/>
<accession>A0ACC0N2L2</accession>
<reference evidence="1" key="1">
    <citation type="submission" date="2022-02" db="EMBL/GenBank/DDBJ databases">
        <title>Plant Genome Project.</title>
        <authorList>
            <person name="Zhang R.-G."/>
        </authorList>
    </citation>
    <scope>NUCLEOTIDE SEQUENCE</scope>
    <source>
        <strain evidence="1">AT1</strain>
    </source>
</reference>
<dbReference type="Proteomes" id="UP001062846">
    <property type="component" value="Chromosome 7"/>
</dbReference>
<keyword evidence="2" id="KW-1185">Reference proteome</keyword>
<organism evidence="1 2">
    <name type="scientific">Rhododendron molle</name>
    <name type="common">Chinese azalea</name>
    <name type="synonym">Azalea mollis</name>
    <dbReference type="NCBI Taxonomy" id="49168"/>
    <lineage>
        <taxon>Eukaryota</taxon>
        <taxon>Viridiplantae</taxon>
        <taxon>Streptophyta</taxon>
        <taxon>Embryophyta</taxon>
        <taxon>Tracheophyta</taxon>
        <taxon>Spermatophyta</taxon>
        <taxon>Magnoliopsida</taxon>
        <taxon>eudicotyledons</taxon>
        <taxon>Gunneridae</taxon>
        <taxon>Pentapetalae</taxon>
        <taxon>asterids</taxon>
        <taxon>Ericales</taxon>
        <taxon>Ericaceae</taxon>
        <taxon>Ericoideae</taxon>
        <taxon>Rhodoreae</taxon>
        <taxon>Rhododendron</taxon>
    </lineage>
</organism>
<protein>
    <submittedName>
        <fullName evidence="1">Uncharacterized protein</fullName>
    </submittedName>
</protein>
<evidence type="ECO:0000313" key="1">
    <source>
        <dbReference type="EMBL" id="KAI8547395.1"/>
    </source>
</evidence>
<sequence length="163" mass="16847">MERGDIPGDDTSLRVEATSSPIPPGDITTVGGVLETTEVSVQPALAERAVAEVAMVDGSGGGDGEGAVLARYGQGMETLGVVESRGNAETSGRSEAAVGVEERTMEGPNGGSLDQAETSPMREPRADLGKAPIVEDEPVVQPVERDIPPYLWAAAQVRGRHAI</sequence>
<name>A0ACC0N2L2_RHOML</name>